<evidence type="ECO:0000256" key="2">
    <source>
        <dbReference type="ARBA" id="ARBA00023008"/>
    </source>
</evidence>
<proteinExistence type="predicted"/>
<reference evidence="5 6" key="1">
    <citation type="journal article" date="2024" name="IMA Fungus">
        <title>Apiospora arundinis, a panoply of carbohydrate-active enzymes and secondary metabolites.</title>
        <authorList>
            <person name="Sorensen T."/>
            <person name="Petersen C."/>
            <person name="Muurmann A.T."/>
            <person name="Christiansen J.V."/>
            <person name="Brundto M.L."/>
            <person name="Overgaard C.K."/>
            <person name="Boysen A.T."/>
            <person name="Wollenberg R.D."/>
            <person name="Larsen T.O."/>
            <person name="Sorensen J.L."/>
            <person name="Nielsen K.L."/>
            <person name="Sondergaard T.E."/>
        </authorList>
    </citation>
    <scope>NUCLEOTIDE SEQUENCE [LARGE SCALE GENOMIC DNA]</scope>
    <source>
        <strain evidence="5 6">AAU 773</strain>
    </source>
</reference>
<evidence type="ECO:0000313" key="5">
    <source>
        <dbReference type="EMBL" id="KAK8877401.1"/>
    </source>
</evidence>
<evidence type="ECO:0000256" key="3">
    <source>
        <dbReference type="SAM" id="SignalP"/>
    </source>
</evidence>
<keyword evidence="3" id="KW-0732">Signal</keyword>
<organism evidence="5 6">
    <name type="scientific">Apiospora arundinis</name>
    <dbReference type="NCBI Taxonomy" id="335852"/>
    <lineage>
        <taxon>Eukaryota</taxon>
        <taxon>Fungi</taxon>
        <taxon>Dikarya</taxon>
        <taxon>Ascomycota</taxon>
        <taxon>Pezizomycotina</taxon>
        <taxon>Sordariomycetes</taxon>
        <taxon>Xylariomycetidae</taxon>
        <taxon>Amphisphaeriales</taxon>
        <taxon>Apiosporaceae</taxon>
        <taxon>Apiospora</taxon>
    </lineage>
</organism>
<dbReference type="PROSITE" id="PS00498">
    <property type="entry name" value="TYROSINASE_2"/>
    <property type="match status" value="1"/>
</dbReference>
<dbReference type="PANTHER" id="PTHR11474:SF126">
    <property type="entry name" value="TYROSINASE-LIKE PROTEIN TYR-1-RELATED"/>
    <property type="match status" value="1"/>
</dbReference>
<dbReference type="PRINTS" id="PR00092">
    <property type="entry name" value="TYROSINASE"/>
</dbReference>
<dbReference type="Proteomes" id="UP001390339">
    <property type="component" value="Unassembled WGS sequence"/>
</dbReference>
<evidence type="ECO:0000256" key="1">
    <source>
        <dbReference type="ARBA" id="ARBA00022723"/>
    </source>
</evidence>
<evidence type="ECO:0000313" key="6">
    <source>
        <dbReference type="Proteomes" id="UP001390339"/>
    </source>
</evidence>
<evidence type="ECO:0000259" key="4">
    <source>
        <dbReference type="PROSITE" id="PS00498"/>
    </source>
</evidence>
<feature type="domain" description="Tyrosinase copper-binding" evidence="4">
    <location>
        <begin position="285"/>
        <end position="296"/>
    </location>
</feature>
<gene>
    <name evidence="5" type="ORF">PGQ11_002347</name>
</gene>
<feature type="chain" id="PRO_5046932223" evidence="3">
    <location>
        <begin position="21"/>
        <end position="387"/>
    </location>
</feature>
<dbReference type="PANTHER" id="PTHR11474">
    <property type="entry name" value="TYROSINASE FAMILY MEMBER"/>
    <property type="match status" value="1"/>
</dbReference>
<dbReference type="Pfam" id="PF00264">
    <property type="entry name" value="Tyrosinase"/>
    <property type="match status" value="1"/>
</dbReference>
<dbReference type="Gene3D" id="1.10.1280.10">
    <property type="entry name" value="Di-copper center containing domain from catechol oxidase"/>
    <property type="match status" value="1"/>
</dbReference>
<protein>
    <submittedName>
        <fullName evidence="5">N-acetyl-6-hydroxytryptophan oxidase ivoB</fullName>
    </submittedName>
</protein>
<comment type="caution">
    <text evidence="5">The sequence shown here is derived from an EMBL/GenBank/DDBJ whole genome shotgun (WGS) entry which is preliminary data.</text>
</comment>
<keyword evidence="1" id="KW-0479">Metal-binding</keyword>
<feature type="signal peptide" evidence="3">
    <location>
        <begin position="1"/>
        <end position="20"/>
    </location>
</feature>
<keyword evidence="2" id="KW-0186">Copper</keyword>
<accession>A0ABR2JI60</accession>
<sequence>MRLIHFALCVLLVLVHVGFAASRPLGGTNVTNDTGCQRPLIRKEWRTLSTFERQRFIRAVRCLQTAPGQTSDVFDGVRSRYDDFLALHISQTDYVHWVGQLLPWHRYLLWSFEQSLRETCDYNGTVPGADTLVDWTQDAVSEKAFLESPIFDPIHGFGGNGPYIANTTGFPIDWQHPMTDVPGRTGGGCIQDGPFARVNVSMGPGNHTDYTPHCLRRDFSPSLITQALNASKLAFVLDAQDFWHLDHRIEGFSLGIADMSLHGGAHLGVGGNIGELSNTYSSPADPIFWLHHAALDRVWNVWQNQGMLYLWFEFEWPKLTIRKDWEARKSDIGGPDTQWAYPYNYFGDKPYKNVTLETPLHFVRIGGTLKIVDMMDIHGGPFCYEYE</sequence>
<name>A0ABR2JI60_9PEZI</name>
<dbReference type="InterPro" id="IPR008922">
    <property type="entry name" value="Di-copper_centre_dom_sf"/>
</dbReference>
<keyword evidence="6" id="KW-1185">Reference proteome</keyword>
<dbReference type="EMBL" id="JAPCWZ010000002">
    <property type="protein sequence ID" value="KAK8877401.1"/>
    <property type="molecule type" value="Genomic_DNA"/>
</dbReference>
<dbReference type="SUPFAM" id="SSF48056">
    <property type="entry name" value="Di-copper centre-containing domain"/>
    <property type="match status" value="1"/>
</dbReference>
<dbReference type="InterPro" id="IPR050316">
    <property type="entry name" value="Tyrosinase/Hemocyanin"/>
</dbReference>
<dbReference type="InterPro" id="IPR002227">
    <property type="entry name" value="Tyrosinase_Cu-bd"/>
</dbReference>